<comment type="caution">
    <text evidence="2">The sequence shown here is derived from an EMBL/GenBank/DDBJ whole genome shotgun (WGS) entry which is preliminary data.</text>
</comment>
<gene>
    <name evidence="2" type="primary">ga05040</name>
    <name evidence="3" type="synonym">ga05493</name>
    <name evidence="2" type="ORF">PR202_ga05040</name>
    <name evidence="3" type="ORF">PR202_ga05493</name>
</gene>
<dbReference type="AlphaFoldDB" id="A0AAV5BTJ1"/>
<feature type="region of interest" description="Disordered" evidence="1">
    <location>
        <begin position="52"/>
        <end position="78"/>
    </location>
</feature>
<dbReference type="EMBL" id="BQKI01000002">
    <property type="protein sequence ID" value="GJM88913.1"/>
    <property type="molecule type" value="Genomic_DNA"/>
</dbReference>
<reference evidence="2" key="2">
    <citation type="submission" date="2021-12" db="EMBL/GenBank/DDBJ databases">
        <title>Resequencing data analysis of finger millet.</title>
        <authorList>
            <person name="Hatakeyama M."/>
            <person name="Aluri S."/>
            <person name="Balachadran M.T."/>
            <person name="Sivarajan S.R."/>
            <person name="Poveda L."/>
            <person name="Shimizu-Inatsugi R."/>
            <person name="Schlapbach R."/>
            <person name="Sreeman S.M."/>
            <person name="Shimizu K.K."/>
        </authorList>
    </citation>
    <scope>NUCLEOTIDE SEQUENCE</scope>
</reference>
<keyword evidence="4" id="KW-1185">Reference proteome</keyword>
<dbReference type="EMBL" id="BQKI01000002">
    <property type="protein sequence ID" value="GJM89314.1"/>
    <property type="molecule type" value="Genomic_DNA"/>
</dbReference>
<evidence type="ECO:0000313" key="4">
    <source>
        <dbReference type="Proteomes" id="UP001054889"/>
    </source>
</evidence>
<feature type="compositionally biased region" description="Basic and acidic residues" evidence="1">
    <location>
        <begin position="69"/>
        <end position="78"/>
    </location>
</feature>
<organism evidence="2 4">
    <name type="scientific">Eleusine coracana subsp. coracana</name>
    <dbReference type="NCBI Taxonomy" id="191504"/>
    <lineage>
        <taxon>Eukaryota</taxon>
        <taxon>Viridiplantae</taxon>
        <taxon>Streptophyta</taxon>
        <taxon>Embryophyta</taxon>
        <taxon>Tracheophyta</taxon>
        <taxon>Spermatophyta</taxon>
        <taxon>Magnoliopsida</taxon>
        <taxon>Liliopsida</taxon>
        <taxon>Poales</taxon>
        <taxon>Poaceae</taxon>
        <taxon>PACMAD clade</taxon>
        <taxon>Chloridoideae</taxon>
        <taxon>Cynodonteae</taxon>
        <taxon>Eleusininae</taxon>
        <taxon>Eleusine</taxon>
    </lineage>
</organism>
<dbReference type="Proteomes" id="UP001054889">
    <property type="component" value="Unassembled WGS sequence"/>
</dbReference>
<reference evidence="2" key="1">
    <citation type="journal article" date="2018" name="DNA Res.">
        <title>Multiple hybrid de novo genome assembly of finger millet, an orphan allotetraploid crop.</title>
        <authorList>
            <person name="Hatakeyama M."/>
            <person name="Aluri S."/>
            <person name="Balachadran M.T."/>
            <person name="Sivarajan S.R."/>
            <person name="Patrignani A."/>
            <person name="Gruter S."/>
            <person name="Poveda L."/>
            <person name="Shimizu-Inatsugi R."/>
            <person name="Baeten J."/>
            <person name="Francoijs K.J."/>
            <person name="Nataraja K.N."/>
            <person name="Reddy Y.A.N."/>
            <person name="Phadnis S."/>
            <person name="Ravikumar R.L."/>
            <person name="Schlapbach R."/>
            <person name="Sreeman S.M."/>
            <person name="Shimizu K.K."/>
        </authorList>
    </citation>
    <scope>NUCLEOTIDE SEQUENCE</scope>
</reference>
<evidence type="ECO:0000256" key="1">
    <source>
        <dbReference type="SAM" id="MobiDB-lite"/>
    </source>
</evidence>
<protein>
    <submittedName>
        <fullName evidence="2">Uncharacterized protein</fullName>
    </submittedName>
</protein>
<name>A0AAV5BTJ1_ELECO</name>
<sequence>MTVMAYGIWNGGNPLEFSLPFFSLQKAINDWRCGKRVLRQVTFQQANGAAERELRPSLATISQSQPTHRGPEHPLEMDTRRRGVLGHCEPARPGGGGHRPAARMMTPLQDVVAQLRAALDAPGTWEDVSARPMAVSYVQCTVEKLSGICFLTVPLLWNAGTIYLHVQWDTTLAPDAML</sequence>
<accession>A0AAV5BTJ1</accession>
<proteinExistence type="predicted"/>
<evidence type="ECO:0000313" key="2">
    <source>
        <dbReference type="EMBL" id="GJM88913.1"/>
    </source>
</evidence>
<evidence type="ECO:0000313" key="3">
    <source>
        <dbReference type="EMBL" id="GJM89314.1"/>
    </source>
</evidence>